<proteinExistence type="predicted"/>
<dbReference type="InterPro" id="IPR001245">
    <property type="entry name" value="Ser-Thr/Tyr_kinase_cat_dom"/>
</dbReference>
<dbReference type="Proteomes" id="UP000289738">
    <property type="component" value="Chromosome B08"/>
</dbReference>
<keyword evidence="7" id="KW-1133">Transmembrane helix</keyword>
<dbReference type="PANTHER" id="PTHR27002">
    <property type="entry name" value="RECEPTOR-LIKE SERINE/THREONINE-PROTEIN KINASE SD1-8"/>
    <property type="match status" value="1"/>
</dbReference>
<dbReference type="Pfam" id="PF07714">
    <property type="entry name" value="PK_Tyr_Ser-Thr"/>
    <property type="match status" value="1"/>
</dbReference>
<reference evidence="9 10" key="1">
    <citation type="submission" date="2019-01" db="EMBL/GenBank/DDBJ databases">
        <title>Sequencing of cultivated peanut Arachis hypogaea provides insights into genome evolution and oil improvement.</title>
        <authorList>
            <person name="Chen X."/>
        </authorList>
    </citation>
    <scope>NUCLEOTIDE SEQUENCE [LARGE SCALE GENOMIC DNA]</scope>
    <source>
        <strain evidence="10">cv. Fuhuasheng</strain>
        <tissue evidence="9">Leaves</tissue>
    </source>
</reference>
<dbReference type="AlphaFoldDB" id="A0A444Y4X3"/>
<evidence type="ECO:0000313" key="10">
    <source>
        <dbReference type="Proteomes" id="UP000289738"/>
    </source>
</evidence>
<evidence type="ECO:0000256" key="4">
    <source>
        <dbReference type="ARBA" id="ARBA00022777"/>
    </source>
</evidence>
<gene>
    <name evidence="9" type="ORF">Ahy_B08g092929</name>
</gene>
<dbReference type="GO" id="GO:0004674">
    <property type="term" value="F:protein serine/threonine kinase activity"/>
    <property type="evidence" value="ECO:0007669"/>
    <property type="project" value="UniProtKB-KW"/>
</dbReference>
<evidence type="ECO:0000259" key="8">
    <source>
        <dbReference type="PROSITE" id="PS50011"/>
    </source>
</evidence>
<feature type="domain" description="Protein kinase" evidence="8">
    <location>
        <begin position="1"/>
        <end position="141"/>
    </location>
</feature>
<protein>
    <recommendedName>
        <fullName evidence="8">Protein kinase domain-containing protein</fullName>
    </recommendedName>
</protein>
<dbReference type="PANTHER" id="PTHR27002:SF1092">
    <property type="entry name" value="RECEPTOR-LIKE SERINE_THREONINE-PROTEIN KINASE"/>
    <property type="match status" value="1"/>
</dbReference>
<evidence type="ECO:0000256" key="6">
    <source>
        <dbReference type="SAM" id="MobiDB-lite"/>
    </source>
</evidence>
<dbReference type="InterPro" id="IPR011009">
    <property type="entry name" value="Kinase-like_dom_sf"/>
</dbReference>
<accession>A0A444Y4X3</accession>
<dbReference type="SUPFAM" id="SSF56112">
    <property type="entry name" value="Protein kinase-like (PK-like)"/>
    <property type="match status" value="1"/>
</dbReference>
<sequence>MGMYDDLTIGFLFFNPFSFFSFFLWLGMRSGYLSPEYIIDGVYSTKSDVFTFGVLVLEIVSGSRNRGFTHQDHKFNLLGHAWKLFMEDKGYEIIYAPIRDTSNLSSMLRSIHVGLLCVQKSPDDRPTMSSVVQMLSSESTLPPPKMPGFFAEREK</sequence>
<keyword evidence="3" id="KW-0547">Nucleotide-binding</keyword>
<feature type="transmembrane region" description="Helical" evidence="7">
    <location>
        <begin position="6"/>
        <end position="26"/>
    </location>
</feature>
<dbReference type="STRING" id="3818.A0A444Y4X3"/>
<name>A0A444Y4X3_ARAHY</name>
<keyword evidence="4" id="KW-0418">Kinase</keyword>
<dbReference type="Gene3D" id="1.10.510.10">
    <property type="entry name" value="Transferase(Phosphotransferase) domain 1"/>
    <property type="match status" value="1"/>
</dbReference>
<feature type="region of interest" description="Disordered" evidence="6">
    <location>
        <begin position="134"/>
        <end position="155"/>
    </location>
</feature>
<dbReference type="GO" id="GO:0005524">
    <property type="term" value="F:ATP binding"/>
    <property type="evidence" value="ECO:0007669"/>
    <property type="project" value="UniProtKB-KW"/>
</dbReference>
<evidence type="ECO:0000256" key="1">
    <source>
        <dbReference type="ARBA" id="ARBA00022527"/>
    </source>
</evidence>
<evidence type="ECO:0000256" key="2">
    <source>
        <dbReference type="ARBA" id="ARBA00022679"/>
    </source>
</evidence>
<dbReference type="GO" id="GO:0005886">
    <property type="term" value="C:plasma membrane"/>
    <property type="evidence" value="ECO:0007669"/>
    <property type="project" value="TreeGrafter"/>
</dbReference>
<keyword evidence="7" id="KW-0472">Membrane</keyword>
<comment type="caution">
    <text evidence="9">The sequence shown here is derived from an EMBL/GenBank/DDBJ whole genome shotgun (WGS) entry which is preliminary data.</text>
</comment>
<evidence type="ECO:0000256" key="7">
    <source>
        <dbReference type="SAM" id="Phobius"/>
    </source>
</evidence>
<dbReference type="PROSITE" id="PS50011">
    <property type="entry name" value="PROTEIN_KINASE_DOM"/>
    <property type="match status" value="1"/>
</dbReference>
<keyword evidence="5" id="KW-0067">ATP-binding</keyword>
<keyword evidence="2" id="KW-0808">Transferase</keyword>
<evidence type="ECO:0000256" key="3">
    <source>
        <dbReference type="ARBA" id="ARBA00022741"/>
    </source>
</evidence>
<keyword evidence="10" id="KW-1185">Reference proteome</keyword>
<organism evidence="9 10">
    <name type="scientific">Arachis hypogaea</name>
    <name type="common">Peanut</name>
    <dbReference type="NCBI Taxonomy" id="3818"/>
    <lineage>
        <taxon>Eukaryota</taxon>
        <taxon>Viridiplantae</taxon>
        <taxon>Streptophyta</taxon>
        <taxon>Embryophyta</taxon>
        <taxon>Tracheophyta</taxon>
        <taxon>Spermatophyta</taxon>
        <taxon>Magnoliopsida</taxon>
        <taxon>eudicotyledons</taxon>
        <taxon>Gunneridae</taxon>
        <taxon>Pentapetalae</taxon>
        <taxon>rosids</taxon>
        <taxon>fabids</taxon>
        <taxon>Fabales</taxon>
        <taxon>Fabaceae</taxon>
        <taxon>Papilionoideae</taxon>
        <taxon>50 kb inversion clade</taxon>
        <taxon>dalbergioids sensu lato</taxon>
        <taxon>Dalbergieae</taxon>
        <taxon>Pterocarpus clade</taxon>
        <taxon>Arachis</taxon>
    </lineage>
</organism>
<evidence type="ECO:0000313" key="9">
    <source>
        <dbReference type="EMBL" id="RYQ96970.1"/>
    </source>
</evidence>
<dbReference type="InterPro" id="IPR000719">
    <property type="entry name" value="Prot_kinase_dom"/>
</dbReference>
<keyword evidence="1" id="KW-0723">Serine/threonine-protein kinase</keyword>
<evidence type="ECO:0000256" key="5">
    <source>
        <dbReference type="ARBA" id="ARBA00022840"/>
    </source>
</evidence>
<dbReference type="EMBL" id="SDMP01000018">
    <property type="protein sequence ID" value="RYQ96970.1"/>
    <property type="molecule type" value="Genomic_DNA"/>
</dbReference>
<keyword evidence="7" id="KW-0812">Transmembrane</keyword>